<evidence type="ECO:0000313" key="3">
    <source>
        <dbReference type="EMBL" id="MCU6798271.1"/>
    </source>
</evidence>
<gene>
    <name evidence="3" type="ORF">OB236_39700</name>
</gene>
<protein>
    <submittedName>
        <fullName evidence="3">Osmoprotectant ABC transporter substrate-binding protein</fullName>
    </submittedName>
</protein>
<evidence type="ECO:0000313" key="4">
    <source>
        <dbReference type="Proteomes" id="UP001652445"/>
    </source>
</evidence>
<dbReference type="Proteomes" id="UP001652445">
    <property type="component" value="Unassembled WGS sequence"/>
</dbReference>
<reference evidence="3 4" key="1">
    <citation type="submission" date="2022-09" db="EMBL/GenBank/DDBJ databases">
        <authorList>
            <person name="Han X.L."/>
            <person name="Wang Q."/>
            <person name="Lu T."/>
        </authorList>
    </citation>
    <scope>NUCLEOTIDE SEQUENCE [LARGE SCALE GENOMIC DNA]</scope>
    <source>
        <strain evidence="3 4">WQ 127069</strain>
    </source>
</reference>
<evidence type="ECO:0000256" key="1">
    <source>
        <dbReference type="SAM" id="SignalP"/>
    </source>
</evidence>
<sequence>MRKKGILLTVSFALLGSLVLSACSDQGASSGKEGAAPASINIGTQTYTEPKILAEMYKALIEQNTKVKVKIVPDLAASPIVIQSMKNNDIQMATLYTGEIFNGYFDIQDTKDRKEVLKQAQEGFDKTFAFKWFEPYGFENTYAFTVRKELADQHKLSTVSDLKELAQTMKLGVDTTWLERDNDGYRAFTKFYGFAFGERFPMEISLVYQAVADKKVDVVLAYTTDPGIKQYNLQALKDDKQFFPPYDASPVVRKDILQQLPELNDVITSLAGKIDAEAMTALNYEVDVNKRSPQEVAAQFLKEIGLLK</sequence>
<dbReference type="Pfam" id="PF04069">
    <property type="entry name" value="OpuAC"/>
    <property type="match status" value="1"/>
</dbReference>
<dbReference type="RefSeq" id="WP_262688996.1">
    <property type="nucleotide sequence ID" value="NZ_JAOQIO010000125.1"/>
</dbReference>
<dbReference type="EMBL" id="JAOQIO010000125">
    <property type="protein sequence ID" value="MCU6798271.1"/>
    <property type="molecule type" value="Genomic_DNA"/>
</dbReference>
<organism evidence="3 4">
    <name type="scientific">Paenibacillus baimaensis</name>
    <dbReference type="NCBI Taxonomy" id="2982185"/>
    <lineage>
        <taxon>Bacteria</taxon>
        <taxon>Bacillati</taxon>
        <taxon>Bacillota</taxon>
        <taxon>Bacilli</taxon>
        <taxon>Bacillales</taxon>
        <taxon>Paenibacillaceae</taxon>
        <taxon>Paenibacillus</taxon>
    </lineage>
</organism>
<keyword evidence="4" id="KW-1185">Reference proteome</keyword>
<evidence type="ECO:0000259" key="2">
    <source>
        <dbReference type="Pfam" id="PF04069"/>
    </source>
</evidence>
<dbReference type="Gene3D" id="3.40.190.120">
    <property type="entry name" value="Osmoprotection protein (prox), domain 2"/>
    <property type="match status" value="1"/>
</dbReference>
<feature type="domain" description="ABC-type glycine betaine transport system substrate-binding" evidence="2">
    <location>
        <begin position="39"/>
        <end position="303"/>
    </location>
</feature>
<proteinExistence type="predicted"/>
<dbReference type="InterPro" id="IPR007210">
    <property type="entry name" value="ABC_Gly_betaine_transp_sub-bd"/>
</dbReference>
<accession>A0ABT2UUC4</accession>
<feature type="chain" id="PRO_5046900840" evidence="1">
    <location>
        <begin position="23"/>
        <end position="308"/>
    </location>
</feature>
<comment type="caution">
    <text evidence="3">The sequence shown here is derived from an EMBL/GenBank/DDBJ whole genome shotgun (WGS) entry which is preliminary data.</text>
</comment>
<dbReference type="PROSITE" id="PS51257">
    <property type="entry name" value="PROKAR_LIPOPROTEIN"/>
    <property type="match status" value="1"/>
</dbReference>
<keyword evidence="1" id="KW-0732">Signal</keyword>
<dbReference type="SUPFAM" id="SSF53850">
    <property type="entry name" value="Periplasmic binding protein-like II"/>
    <property type="match status" value="1"/>
</dbReference>
<feature type="signal peptide" evidence="1">
    <location>
        <begin position="1"/>
        <end position="22"/>
    </location>
</feature>
<name>A0ABT2UUC4_9BACL</name>
<dbReference type="Gene3D" id="3.40.190.10">
    <property type="entry name" value="Periplasmic binding protein-like II"/>
    <property type="match status" value="1"/>
</dbReference>